<comment type="subcellular location">
    <subcellularLocation>
        <location evidence="7">Cytoplasm</location>
    </subcellularLocation>
</comment>
<evidence type="ECO:0000256" key="3">
    <source>
        <dbReference type="ARBA" id="ARBA00022650"/>
    </source>
</evidence>
<protein>
    <recommendedName>
        <fullName evidence="7">Gamma-glutamyl phosphate reductase</fullName>
        <shortName evidence="7">GPR</shortName>
        <ecNumber evidence="7">1.2.1.41</ecNumber>
    </recommendedName>
    <alternativeName>
        <fullName evidence="7">Glutamate-5-semialdehyde dehydrogenase</fullName>
    </alternativeName>
    <alternativeName>
        <fullName evidence="7">Glutamyl-gamma-semialdehyde dehydrogenase</fullName>
        <shortName evidence="7">GSA dehydrogenase</shortName>
    </alternativeName>
</protein>
<dbReference type="PANTHER" id="PTHR11063">
    <property type="entry name" value="GLUTAMATE SEMIALDEHYDE DEHYDROGENASE"/>
    <property type="match status" value="1"/>
</dbReference>
<dbReference type="PATRIC" id="fig|1423718.3.peg.1997"/>
<dbReference type="InterPro" id="IPR000965">
    <property type="entry name" value="GPR_dom"/>
</dbReference>
<dbReference type="InterPro" id="IPR016161">
    <property type="entry name" value="Ald_DH/histidinol_DH"/>
</dbReference>
<dbReference type="InterPro" id="IPR012134">
    <property type="entry name" value="Glu-5-SA_DH"/>
</dbReference>
<evidence type="ECO:0000256" key="5">
    <source>
        <dbReference type="ARBA" id="ARBA00023002"/>
    </source>
</evidence>
<dbReference type="InterPro" id="IPR016163">
    <property type="entry name" value="Ald_DH_C"/>
</dbReference>
<organism evidence="9 10">
    <name type="scientific">Ligilactobacillus agilis DSM 20509</name>
    <dbReference type="NCBI Taxonomy" id="1423718"/>
    <lineage>
        <taxon>Bacteria</taxon>
        <taxon>Bacillati</taxon>
        <taxon>Bacillota</taxon>
        <taxon>Bacilli</taxon>
        <taxon>Lactobacillales</taxon>
        <taxon>Lactobacillaceae</taxon>
        <taxon>Ligilactobacillus</taxon>
    </lineage>
</organism>
<evidence type="ECO:0000313" key="9">
    <source>
        <dbReference type="EMBL" id="KRM64368.1"/>
    </source>
</evidence>
<dbReference type="PIRSF" id="PIRSF000151">
    <property type="entry name" value="GPR"/>
    <property type="match status" value="1"/>
</dbReference>
<dbReference type="SUPFAM" id="SSF53720">
    <property type="entry name" value="ALDH-like"/>
    <property type="match status" value="1"/>
</dbReference>
<dbReference type="NCBIfam" id="NF001221">
    <property type="entry name" value="PRK00197.1"/>
    <property type="match status" value="1"/>
</dbReference>
<accession>A0A0R2AB49</accession>
<comment type="catalytic activity">
    <reaction evidence="6 7">
        <text>L-glutamate 5-semialdehyde + phosphate + NADP(+) = L-glutamyl 5-phosphate + NADPH + H(+)</text>
        <dbReference type="Rhea" id="RHEA:19541"/>
        <dbReference type="ChEBI" id="CHEBI:15378"/>
        <dbReference type="ChEBI" id="CHEBI:43474"/>
        <dbReference type="ChEBI" id="CHEBI:57783"/>
        <dbReference type="ChEBI" id="CHEBI:58066"/>
        <dbReference type="ChEBI" id="CHEBI:58274"/>
        <dbReference type="ChEBI" id="CHEBI:58349"/>
        <dbReference type="EC" id="1.2.1.41"/>
    </reaction>
</comment>
<keyword evidence="3 7" id="KW-0641">Proline biosynthesis</keyword>
<dbReference type="AlphaFoldDB" id="A0A0R2AB49"/>
<dbReference type="Pfam" id="PF00171">
    <property type="entry name" value="Aldedh"/>
    <property type="match status" value="2"/>
</dbReference>
<dbReference type="CDD" id="cd07079">
    <property type="entry name" value="ALDH_F18-19_ProA-GPR"/>
    <property type="match status" value="1"/>
</dbReference>
<evidence type="ECO:0000313" key="10">
    <source>
        <dbReference type="Proteomes" id="UP000051008"/>
    </source>
</evidence>
<feature type="domain" description="Aldehyde dehydrogenase" evidence="8">
    <location>
        <begin position="317"/>
        <end position="407"/>
    </location>
</feature>
<reference evidence="9 10" key="1">
    <citation type="journal article" date="2015" name="Genome Announc.">
        <title>Expanding the biotechnology potential of lactobacilli through comparative genomics of 213 strains and associated genera.</title>
        <authorList>
            <person name="Sun Z."/>
            <person name="Harris H.M."/>
            <person name="McCann A."/>
            <person name="Guo C."/>
            <person name="Argimon S."/>
            <person name="Zhang W."/>
            <person name="Yang X."/>
            <person name="Jeffery I.B."/>
            <person name="Cooney J.C."/>
            <person name="Kagawa T.F."/>
            <person name="Liu W."/>
            <person name="Song Y."/>
            <person name="Salvetti E."/>
            <person name="Wrobel A."/>
            <person name="Rasinkangas P."/>
            <person name="Parkhill J."/>
            <person name="Rea M.C."/>
            <person name="O'Sullivan O."/>
            <person name="Ritari J."/>
            <person name="Douillard F.P."/>
            <person name="Paul Ross R."/>
            <person name="Yang R."/>
            <person name="Briner A.E."/>
            <person name="Felis G.E."/>
            <person name="de Vos W.M."/>
            <person name="Barrangou R."/>
            <person name="Klaenhammer T.R."/>
            <person name="Caufield P.W."/>
            <person name="Cui Y."/>
            <person name="Zhang H."/>
            <person name="O'Toole P.W."/>
        </authorList>
    </citation>
    <scope>NUCLEOTIDE SEQUENCE [LARGE SCALE GENOMIC DNA]</scope>
    <source>
        <strain evidence="9 10">DSM 20509</strain>
    </source>
</reference>
<dbReference type="Gene3D" id="3.40.605.10">
    <property type="entry name" value="Aldehyde Dehydrogenase, Chain A, domain 1"/>
    <property type="match status" value="1"/>
</dbReference>
<dbReference type="PANTHER" id="PTHR11063:SF8">
    <property type="entry name" value="DELTA-1-PYRROLINE-5-CARBOXYLATE SYNTHASE"/>
    <property type="match status" value="1"/>
</dbReference>
<comment type="function">
    <text evidence="7">Catalyzes the NADPH-dependent reduction of L-glutamate 5-phosphate into L-glutamate 5-semialdehyde and phosphate. The product spontaneously undergoes cyclization to form 1-pyrroline-5-carboxylate.</text>
</comment>
<dbReference type="GO" id="GO:0005737">
    <property type="term" value="C:cytoplasm"/>
    <property type="evidence" value="ECO:0007669"/>
    <property type="project" value="UniProtKB-SubCell"/>
</dbReference>
<keyword evidence="5 7" id="KW-0560">Oxidoreductase</keyword>
<evidence type="ECO:0000256" key="6">
    <source>
        <dbReference type="ARBA" id="ARBA00049024"/>
    </source>
</evidence>
<comment type="caution">
    <text evidence="9">The sequence shown here is derived from an EMBL/GenBank/DDBJ whole genome shotgun (WGS) entry which is preliminary data.</text>
</comment>
<dbReference type="GO" id="GO:0050661">
    <property type="term" value="F:NADP binding"/>
    <property type="evidence" value="ECO:0007669"/>
    <property type="project" value="InterPro"/>
</dbReference>
<gene>
    <name evidence="7" type="primary">proA</name>
    <name evidence="9" type="ORF">FC14_GL001923</name>
</gene>
<dbReference type="OrthoDB" id="9809970at2"/>
<evidence type="ECO:0000256" key="2">
    <source>
        <dbReference type="ARBA" id="ARBA00022605"/>
    </source>
</evidence>
<feature type="domain" description="Aldehyde dehydrogenase" evidence="8">
    <location>
        <begin position="7"/>
        <end position="289"/>
    </location>
</feature>
<comment type="similarity">
    <text evidence="7">Belongs to the gamma-glutamyl phosphate reductase family.</text>
</comment>
<keyword evidence="4 7" id="KW-0521">NADP</keyword>
<dbReference type="EC" id="1.2.1.41" evidence="7"/>
<comment type="pathway">
    <text evidence="1 7">Amino-acid biosynthesis; L-proline biosynthesis; L-glutamate 5-semialdehyde from L-glutamate: step 2/2.</text>
</comment>
<evidence type="ECO:0000256" key="7">
    <source>
        <dbReference type="HAMAP-Rule" id="MF_00412"/>
    </source>
</evidence>
<dbReference type="Gene3D" id="3.40.309.10">
    <property type="entry name" value="Aldehyde Dehydrogenase, Chain A, domain 2"/>
    <property type="match status" value="1"/>
</dbReference>
<dbReference type="FunFam" id="3.40.309.10:FF:000006">
    <property type="entry name" value="Gamma-glutamyl phosphate reductase"/>
    <property type="match status" value="1"/>
</dbReference>
<dbReference type="GO" id="GO:0055129">
    <property type="term" value="P:L-proline biosynthetic process"/>
    <property type="evidence" value="ECO:0007669"/>
    <property type="project" value="UniProtKB-UniRule"/>
</dbReference>
<dbReference type="InterPro" id="IPR020593">
    <property type="entry name" value="G-glutamylP_reductase_CS"/>
</dbReference>
<keyword evidence="7" id="KW-0963">Cytoplasm</keyword>
<keyword evidence="2 7" id="KW-0028">Amino-acid biosynthesis</keyword>
<evidence type="ECO:0000259" key="8">
    <source>
        <dbReference type="Pfam" id="PF00171"/>
    </source>
</evidence>
<keyword evidence="10" id="KW-1185">Reference proteome</keyword>
<sequence>MTVDLVKMGQAAKKASYELGQLSTDEKNQALLKMAEALQDKAAEIMEANALDLDQAKKADLKASFVDRLVLDEGRIEGMAAGLRQIAGLEDPIGQVDRAWVNYAGLEISQRRVPLGVIGIIYEARPNVTVDATGLCFKAGNAVMLRGGKEALRTNIKLVEILRSVLTKLGINPDAVQILTETSHELANEFMALTGYLDVLIPRGSARLIKAVVANAKVPVIETGAGNCHIYVDATADLEMAAAIVYNAKVQRPSVCNATEKLLVHQDVAAEFLPLLAAKLAQASVELRGDEQACQILGSSCKAATAADWDTEYNDYILAIKVVSSLDQAIDHINAHNTKHSEAIITNDYNNSQAFLDRIDAAAVYVNASTRFTDGGEFGFGAEIGISTQKLHARGPMGLRELTSTKYVIRGTGQVRK</sequence>
<dbReference type="EMBL" id="AYYP01000033">
    <property type="protein sequence ID" value="KRM64368.1"/>
    <property type="molecule type" value="Genomic_DNA"/>
</dbReference>
<dbReference type="HAMAP" id="MF_00412">
    <property type="entry name" value="ProA"/>
    <property type="match status" value="1"/>
</dbReference>
<dbReference type="RefSeq" id="WP_056976744.1">
    <property type="nucleotide sequence ID" value="NZ_AYYP01000033.1"/>
</dbReference>
<proteinExistence type="inferred from homology"/>
<dbReference type="UniPathway" id="UPA00098">
    <property type="reaction ID" value="UER00360"/>
</dbReference>
<dbReference type="NCBIfam" id="TIGR00407">
    <property type="entry name" value="proA"/>
    <property type="match status" value="1"/>
</dbReference>
<evidence type="ECO:0000256" key="4">
    <source>
        <dbReference type="ARBA" id="ARBA00022857"/>
    </source>
</evidence>
<dbReference type="InterPro" id="IPR016162">
    <property type="entry name" value="Ald_DH_N"/>
</dbReference>
<dbReference type="Proteomes" id="UP000051008">
    <property type="component" value="Unassembled WGS sequence"/>
</dbReference>
<evidence type="ECO:0000256" key="1">
    <source>
        <dbReference type="ARBA" id="ARBA00004985"/>
    </source>
</evidence>
<dbReference type="InterPro" id="IPR015590">
    <property type="entry name" value="Aldehyde_DH_dom"/>
</dbReference>
<dbReference type="GO" id="GO:0004350">
    <property type="term" value="F:glutamate-5-semialdehyde dehydrogenase activity"/>
    <property type="evidence" value="ECO:0007669"/>
    <property type="project" value="UniProtKB-UniRule"/>
</dbReference>
<name>A0A0R2AB49_9LACO</name>
<dbReference type="PROSITE" id="PS01223">
    <property type="entry name" value="PROA"/>
    <property type="match status" value="1"/>
</dbReference>